<protein>
    <submittedName>
        <fullName evidence="3">Uncharacterized protein</fullName>
    </submittedName>
</protein>
<sequence>MEEHTNFQMKFFKTLEKTMMLFFQSLEKEKEEVFTSMKKNILKAVVGIGTVVFMGCGMSMPVVNADGLTGNVTLDPGSSGESNGNDGNEVNDIQRYFIYAENVAQILVGKTSDQQLIEAASVQAMNLIGGSAGVVVKNTTIHPNKTGSYEVTFAVAEDLTVETTVKVNVVEELTHAGEDGSTDFPHSSMTRPDWSFQ</sequence>
<accession>A0AAI8WCS0</accession>
<evidence type="ECO:0000256" key="2">
    <source>
        <dbReference type="SAM" id="Phobius"/>
    </source>
</evidence>
<dbReference type="EMBL" id="AP019810">
    <property type="protein sequence ID" value="BBM13703.1"/>
    <property type="molecule type" value="Genomic_DNA"/>
</dbReference>
<feature type="region of interest" description="Disordered" evidence="1">
    <location>
        <begin position="176"/>
        <end position="197"/>
    </location>
</feature>
<gene>
    <name evidence="3" type="ORF">EM151A_0462</name>
</gene>
<keyword evidence="2" id="KW-1133">Transmembrane helix</keyword>
<proteinExistence type="predicted"/>
<evidence type="ECO:0000313" key="3">
    <source>
        <dbReference type="EMBL" id="BBM13703.1"/>
    </source>
</evidence>
<keyword evidence="2" id="KW-0472">Membrane</keyword>
<evidence type="ECO:0000256" key="1">
    <source>
        <dbReference type="SAM" id="MobiDB-lite"/>
    </source>
</evidence>
<name>A0AAI8WCS0_ENTMU</name>
<keyword evidence="2" id="KW-0812">Transmembrane</keyword>
<dbReference type="AlphaFoldDB" id="A0AAI8WCS0"/>
<feature type="transmembrane region" description="Helical" evidence="2">
    <location>
        <begin position="44"/>
        <end position="63"/>
    </location>
</feature>
<reference evidence="3 4" key="1">
    <citation type="submission" date="2019-07" db="EMBL/GenBank/DDBJ databases">
        <title>antibiotic susceptibility of plant-derived lactic acid bacteria.</title>
        <authorList>
            <person name="Sugiyama M."/>
            <person name="Noda M."/>
        </authorList>
    </citation>
    <scope>NUCLEOTIDE SEQUENCE [LARGE SCALE GENOMIC DNA]</scope>
    <source>
        <strain evidence="3 4">15-1A</strain>
    </source>
</reference>
<dbReference type="Proteomes" id="UP000509460">
    <property type="component" value="Chromosome"/>
</dbReference>
<evidence type="ECO:0000313" key="4">
    <source>
        <dbReference type="Proteomes" id="UP000509460"/>
    </source>
</evidence>
<feature type="compositionally biased region" description="Polar residues" evidence="1">
    <location>
        <begin position="184"/>
        <end position="197"/>
    </location>
</feature>
<organism evidence="3 4">
    <name type="scientific">Enterococcus mundtii</name>
    <dbReference type="NCBI Taxonomy" id="53346"/>
    <lineage>
        <taxon>Bacteria</taxon>
        <taxon>Bacillati</taxon>
        <taxon>Bacillota</taxon>
        <taxon>Bacilli</taxon>
        <taxon>Lactobacillales</taxon>
        <taxon>Enterococcaceae</taxon>
        <taxon>Enterococcus</taxon>
    </lineage>
</organism>